<dbReference type="EMBL" id="QSTD01000009">
    <property type="protein sequence ID" value="RGM28304.1"/>
    <property type="molecule type" value="Genomic_DNA"/>
</dbReference>
<feature type="region of interest" description="Disordered" evidence="1">
    <location>
        <begin position="1"/>
        <end position="88"/>
    </location>
</feature>
<protein>
    <submittedName>
        <fullName evidence="2">Uncharacterized protein</fullName>
    </submittedName>
</protein>
<gene>
    <name evidence="2" type="ORF">DXC19_11500</name>
</gene>
<evidence type="ECO:0000313" key="2">
    <source>
        <dbReference type="EMBL" id="RGM28304.1"/>
    </source>
</evidence>
<feature type="compositionally biased region" description="Basic and acidic residues" evidence="1">
    <location>
        <begin position="69"/>
        <end position="82"/>
    </location>
</feature>
<accession>A0A8B2ZI06</accession>
<evidence type="ECO:0000313" key="3">
    <source>
        <dbReference type="Proteomes" id="UP000261016"/>
    </source>
</evidence>
<sequence>MVSLLKRKKSENQNEKQQDNDKQQKLKEAKKKEKQEKQKAKSEAKSKKKKSKSDKKKDVEKRGSRRFRLRNEKKLAKERQLKSLEGTEYSPSTGIISTASIMKSGNRYGTIFKVINNYGMNRNQKLGWAVNIIPEISVEGVKGYLLSTSKPFSQKEQSHYFKNVIPDTEETYEKNDIGNAQSHHDDTLRKQRLADLADASVLDGNRNLALDARFFVLIVGDNPDAIQEQIRKLDKIYGKRISGIKLMSVAGTQETMFRRALQAIDGEDDRDYSMMSSIYSGFDHALRRGLNDRNGLPIGVLSDSHTRGQAFMNLDESFRRRILIAGHSESSVRGYDSQKNSAPSLWGQMVANHAMMNGNRTFHLVLNGHRYYGDRDNFACPPSLNKYLAYVNLAEGGLNPIQPFGDNDASIQDKVNTFNNLKDKLYQILYLASDRQLGYDKQDVLEKLDKFYEANKMWDINPYDNPKRLKMGGITDPETVPTFGDFVRILRTSRTKIKKDMTSTESEKNSAKRIHQTVVNALTSYDHLFNKTTTLPTRIDESKLQWFYDVSDITTLNIREAQFVNVFDYCTHQAKRNDIVMIHGVDKISIETMQIIQNSIEMLSERGVRIAYCFDRIGSGEAKHQIPRADIFNTDGIIYTDLEQQFDYTILGTMSKYEVIQYQNKVKQTLNEELESALIRSEPAQYQVRRPADLTSNIVNPAEFIV</sequence>
<dbReference type="AlphaFoldDB" id="A0A8B2ZI06"/>
<dbReference type="RefSeq" id="WP_117725959.1">
    <property type="nucleotide sequence ID" value="NZ_CABMFV010000009.1"/>
</dbReference>
<evidence type="ECO:0000256" key="1">
    <source>
        <dbReference type="SAM" id="MobiDB-lite"/>
    </source>
</evidence>
<reference evidence="2 3" key="1">
    <citation type="submission" date="2018-08" db="EMBL/GenBank/DDBJ databases">
        <title>A genome reference for cultivated species of the human gut microbiota.</title>
        <authorList>
            <person name="Zou Y."/>
            <person name="Xue W."/>
            <person name="Luo G."/>
        </authorList>
    </citation>
    <scope>NUCLEOTIDE SEQUENCE [LARGE SCALE GENOMIC DNA]</scope>
    <source>
        <strain evidence="2 3">OM08-17AT</strain>
    </source>
</reference>
<dbReference type="Proteomes" id="UP000261016">
    <property type="component" value="Unassembled WGS sequence"/>
</dbReference>
<comment type="caution">
    <text evidence="2">The sequence shown here is derived from an EMBL/GenBank/DDBJ whole genome shotgun (WGS) entry which is preliminary data.</text>
</comment>
<feature type="compositionally biased region" description="Basic and acidic residues" evidence="1">
    <location>
        <begin position="10"/>
        <end position="45"/>
    </location>
</feature>
<name>A0A8B2ZI06_STAWA</name>
<organism evidence="2 3">
    <name type="scientific">Staphylococcus warneri</name>
    <dbReference type="NCBI Taxonomy" id="1292"/>
    <lineage>
        <taxon>Bacteria</taxon>
        <taxon>Bacillati</taxon>
        <taxon>Bacillota</taxon>
        <taxon>Bacilli</taxon>
        <taxon>Bacillales</taxon>
        <taxon>Staphylococcaceae</taxon>
        <taxon>Staphylococcus</taxon>
    </lineage>
</organism>
<proteinExistence type="predicted"/>